<dbReference type="PRINTS" id="PR00081">
    <property type="entry name" value="GDHRDH"/>
</dbReference>
<name>A0ABZ0JXE1_9GAMM</name>
<gene>
    <name evidence="4" type="ORF">RGE70_12605</name>
</gene>
<sequence length="299" mass="32014">MRFDGQVAVVTGAAAGLGRAYAIELAQRGARVVIIDCLAHTTHDSGLYSCADAIKAVGGEVKMFCIDICDSVIVKQAVDDILDDWGKIDILVNNAGIHHSCSFEILNEADWKRQFDVDVNGSFNMTKAVWPGMKLNGYGRILMTCASAIFGDVYESSFSASKMALVGFVNSLHLEGAQFGISVNSITPHAVTNMTADHLAPAVRPLFSKTTAAAVMVYLCSNRAPSGKHLFAAAGSISQGEMVTFAASRFTAEECTPKGIDSRWQDIYRAKPCRGHSSGEAQVLTWAKAAAEGRKIVIE</sequence>
<comment type="similarity">
    <text evidence="1 3">Belongs to the short-chain dehydrogenases/reductases (SDR) family.</text>
</comment>
<dbReference type="PRINTS" id="PR00080">
    <property type="entry name" value="SDRFAMILY"/>
</dbReference>
<evidence type="ECO:0000256" key="2">
    <source>
        <dbReference type="ARBA" id="ARBA00023002"/>
    </source>
</evidence>
<organism evidence="4 5">
    <name type="scientific">Shewanella youngdeokensis</name>
    <dbReference type="NCBI Taxonomy" id="2999068"/>
    <lineage>
        <taxon>Bacteria</taxon>
        <taxon>Pseudomonadati</taxon>
        <taxon>Pseudomonadota</taxon>
        <taxon>Gammaproteobacteria</taxon>
        <taxon>Alteromonadales</taxon>
        <taxon>Shewanellaceae</taxon>
        <taxon>Shewanella</taxon>
    </lineage>
</organism>
<proteinExistence type="inferred from homology"/>
<dbReference type="InterPro" id="IPR051687">
    <property type="entry name" value="Peroxisomal_Beta-Oxidation"/>
</dbReference>
<evidence type="ECO:0000313" key="5">
    <source>
        <dbReference type="Proteomes" id="UP001529491"/>
    </source>
</evidence>
<evidence type="ECO:0000256" key="1">
    <source>
        <dbReference type="ARBA" id="ARBA00006484"/>
    </source>
</evidence>
<dbReference type="PANTHER" id="PTHR45024">
    <property type="entry name" value="DEHYDROGENASES, SHORT CHAIN"/>
    <property type="match status" value="1"/>
</dbReference>
<dbReference type="InterPro" id="IPR002347">
    <property type="entry name" value="SDR_fam"/>
</dbReference>
<dbReference type="InterPro" id="IPR036291">
    <property type="entry name" value="NAD(P)-bd_dom_sf"/>
</dbReference>
<dbReference type="Pfam" id="PF00106">
    <property type="entry name" value="adh_short"/>
    <property type="match status" value="1"/>
</dbReference>
<dbReference type="RefSeq" id="WP_310471799.1">
    <property type="nucleotide sequence ID" value="NZ_CP136522.1"/>
</dbReference>
<dbReference type="EMBL" id="CP136522">
    <property type="protein sequence ID" value="WOT04169.1"/>
    <property type="molecule type" value="Genomic_DNA"/>
</dbReference>
<evidence type="ECO:0000256" key="3">
    <source>
        <dbReference type="RuleBase" id="RU000363"/>
    </source>
</evidence>
<dbReference type="PANTHER" id="PTHR45024:SF2">
    <property type="entry name" value="SCP2 DOMAIN-CONTAINING PROTEIN"/>
    <property type="match status" value="1"/>
</dbReference>
<protein>
    <submittedName>
        <fullName evidence="4">SDR family NAD(P)-dependent oxidoreductase</fullName>
    </submittedName>
</protein>
<keyword evidence="5" id="KW-1185">Reference proteome</keyword>
<accession>A0ABZ0JXE1</accession>
<dbReference type="Gene3D" id="3.40.50.720">
    <property type="entry name" value="NAD(P)-binding Rossmann-like Domain"/>
    <property type="match status" value="1"/>
</dbReference>
<evidence type="ECO:0000313" key="4">
    <source>
        <dbReference type="EMBL" id="WOT04169.1"/>
    </source>
</evidence>
<dbReference type="SUPFAM" id="SSF51735">
    <property type="entry name" value="NAD(P)-binding Rossmann-fold domains"/>
    <property type="match status" value="1"/>
</dbReference>
<reference evidence="4 5" key="1">
    <citation type="submission" date="2023-10" db="EMBL/GenBank/DDBJ databases">
        <title>Complete genome sequence of Shewanella sp. DAU334.</title>
        <authorList>
            <person name="Lee Y.-S."/>
            <person name="Jeong H.-R."/>
            <person name="Hwang E.-J."/>
            <person name="Choi Y.-L."/>
            <person name="Kim G.-D."/>
        </authorList>
    </citation>
    <scope>NUCLEOTIDE SEQUENCE [LARGE SCALE GENOMIC DNA]</scope>
    <source>
        <strain evidence="4 5">DAU334</strain>
    </source>
</reference>
<keyword evidence="2" id="KW-0560">Oxidoreductase</keyword>
<dbReference type="Proteomes" id="UP001529491">
    <property type="component" value="Chromosome"/>
</dbReference>